<evidence type="ECO:0000313" key="2">
    <source>
        <dbReference type="Proteomes" id="UP000257109"/>
    </source>
</evidence>
<protein>
    <submittedName>
        <fullName evidence="1">Uncharacterized protein</fullName>
    </submittedName>
</protein>
<comment type="caution">
    <text evidence="1">The sequence shown here is derived from an EMBL/GenBank/DDBJ whole genome shotgun (WGS) entry which is preliminary data.</text>
</comment>
<accession>A0A371GQ03</accession>
<dbReference type="EMBL" id="QJKJ01004828">
    <property type="protein sequence ID" value="RDX92610.1"/>
    <property type="molecule type" value="Genomic_DNA"/>
</dbReference>
<keyword evidence="2" id="KW-1185">Reference proteome</keyword>
<reference evidence="1" key="1">
    <citation type="submission" date="2018-05" db="EMBL/GenBank/DDBJ databases">
        <title>Draft genome of Mucuna pruriens seed.</title>
        <authorList>
            <person name="Nnadi N.E."/>
            <person name="Vos R."/>
            <person name="Hasami M.H."/>
            <person name="Devisetty U.K."/>
            <person name="Aguiy J.C."/>
        </authorList>
    </citation>
    <scope>NUCLEOTIDE SEQUENCE [LARGE SCALE GENOMIC DNA]</scope>
    <source>
        <strain evidence="1">JCA_2017</strain>
    </source>
</reference>
<sequence>MEKWEDEFIEELNNVPLLSSVDLIKCASYFAQFLRNIKKKTSQPTDAGTSVHTVPLFVVELGDAPQALAEEAP</sequence>
<feature type="non-terminal residue" evidence="1">
    <location>
        <position position="1"/>
    </location>
</feature>
<gene>
    <name evidence="1" type="ORF">CR513_25232</name>
</gene>
<evidence type="ECO:0000313" key="1">
    <source>
        <dbReference type="EMBL" id="RDX92610.1"/>
    </source>
</evidence>
<dbReference type="AlphaFoldDB" id="A0A371GQ03"/>
<dbReference type="Proteomes" id="UP000257109">
    <property type="component" value="Unassembled WGS sequence"/>
</dbReference>
<name>A0A371GQ03_MUCPR</name>
<organism evidence="1 2">
    <name type="scientific">Mucuna pruriens</name>
    <name type="common">Velvet bean</name>
    <name type="synonym">Dolichos pruriens</name>
    <dbReference type="NCBI Taxonomy" id="157652"/>
    <lineage>
        <taxon>Eukaryota</taxon>
        <taxon>Viridiplantae</taxon>
        <taxon>Streptophyta</taxon>
        <taxon>Embryophyta</taxon>
        <taxon>Tracheophyta</taxon>
        <taxon>Spermatophyta</taxon>
        <taxon>Magnoliopsida</taxon>
        <taxon>eudicotyledons</taxon>
        <taxon>Gunneridae</taxon>
        <taxon>Pentapetalae</taxon>
        <taxon>rosids</taxon>
        <taxon>fabids</taxon>
        <taxon>Fabales</taxon>
        <taxon>Fabaceae</taxon>
        <taxon>Papilionoideae</taxon>
        <taxon>50 kb inversion clade</taxon>
        <taxon>NPAAA clade</taxon>
        <taxon>indigoferoid/millettioid clade</taxon>
        <taxon>Phaseoleae</taxon>
        <taxon>Mucuna</taxon>
    </lineage>
</organism>
<proteinExistence type="predicted"/>